<protein>
    <submittedName>
        <fullName evidence="4">VacJ family lipoprotein</fullName>
    </submittedName>
</protein>
<proteinExistence type="inferred from homology"/>
<keyword evidence="4" id="KW-0449">Lipoprotein</keyword>
<organism evidence="4 5">
    <name type="scientific">Candidatus Bandiella euplotis</name>
    <dbReference type="NCBI Taxonomy" id="1664265"/>
    <lineage>
        <taxon>Bacteria</taxon>
        <taxon>Pseudomonadati</taxon>
        <taxon>Pseudomonadota</taxon>
        <taxon>Alphaproteobacteria</taxon>
        <taxon>Rickettsiales</taxon>
        <taxon>Candidatus Midichloriaceae</taxon>
        <taxon>Candidatus Bandiella</taxon>
    </lineage>
</organism>
<evidence type="ECO:0000313" key="4">
    <source>
        <dbReference type="EMBL" id="WPX96548.1"/>
    </source>
</evidence>
<dbReference type="PANTHER" id="PTHR30035:SF3">
    <property type="entry name" value="INTERMEMBRANE PHOSPHOLIPID TRANSPORT SYSTEM LIPOPROTEIN MLAA"/>
    <property type="match status" value="1"/>
</dbReference>
<feature type="signal peptide" evidence="3">
    <location>
        <begin position="1"/>
        <end position="29"/>
    </location>
</feature>
<evidence type="ECO:0000256" key="3">
    <source>
        <dbReference type="SAM" id="SignalP"/>
    </source>
</evidence>
<name>A0ABZ0UK99_9RICK</name>
<dbReference type="PRINTS" id="PR01805">
    <property type="entry name" value="VACJLIPOPROT"/>
</dbReference>
<dbReference type="EMBL" id="CP110820">
    <property type="protein sequence ID" value="WPX96548.1"/>
    <property type="molecule type" value="Genomic_DNA"/>
</dbReference>
<accession>A0ABZ0UK99</accession>
<dbReference type="Proteomes" id="UP001327219">
    <property type="component" value="Chromosome"/>
</dbReference>
<dbReference type="Pfam" id="PF04333">
    <property type="entry name" value="MlaA"/>
    <property type="match status" value="1"/>
</dbReference>
<feature type="chain" id="PRO_5047078019" evidence="3">
    <location>
        <begin position="30"/>
        <end position="262"/>
    </location>
</feature>
<dbReference type="InterPro" id="IPR007428">
    <property type="entry name" value="MlaA"/>
</dbReference>
<sequence>MNIMRNLKVNRIFILAVAFFLCHAHVVLGNDEKEVGADYEDFSIDDDFYQSFEQIKIYDPYEKFNRSVYRFNRVIDRFIIEPPAKFYHYAFPSPVKRRVSSFVSNLSEPLKVICGVVQLKPKVAFDSGFRFFMNSIFGVFGIFDVATLAGLKKQDVSFGSVLKYYSANEGPYLILPIIGPSTMRRAVGTGIDMVLDPVAMLKFKNHIKFRNYYYGTRIVIGRESVIGIGDMISKGSFDEYATLRSFYYQNLASKLKKTNKYE</sequence>
<keyword evidence="5" id="KW-1185">Reference proteome</keyword>
<reference evidence="4 5" key="1">
    <citation type="submission" date="2022-11" db="EMBL/GenBank/DDBJ databases">
        <title>Host association and intracellularity evolved multiple times independently in the Rickettsiales.</title>
        <authorList>
            <person name="Castelli M."/>
            <person name="Nardi T."/>
            <person name="Gammuto L."/>
            <person name="Bellinzona G."/>
            <person name="Sabaneyeva E."/>
            <person name="Potekhin A."/>
            <person name="Serra V."/>
            <person name="Petroni G."/>
            <person name="Sassera D."/>
        </authorList>
    </citation>
    <scope>NUCLEOTIDE SEQUENCE [LARGE SCALE GENOMIC DNA]</scope>
    <source>
        <strain evidence="4 5">NDG2</strain>
    </source>
</reference>
<gene>
    <name evidence="4" type="ORF">Bandiella_00664</name>
</gene>
<dbReference type="PANTHER" id="PTHR30035">
    <property type="entry name" value="LIPOPROTEIN VACJ-RELATED"/>
    <property type="match status" value="1"/>
</dbReference>
<evidence type="ECO:0000256" key="2">
    <source>
        <dbReference type="ARBA" id="ARBA00022729"/>
    </source>
</evidence>
<keyword evidence="2 3" id="KW-0732">Signal</keyword>
<evidence type="ECO:0000313" key="5">
    <source>
        <dbReference type="Proteomes" id="UP001327219"/>
    </source>
</evidence>
<comment type="similarity">
    <text evidence="1">Belongs to the MlaA family.</text>
</comment>
<evidence type="ECO:0000256" key="1">
    <source>
        <dbReference type="ARBA" id="ARBA00010634"/>
    </source>
</evidence>